<dbReference type="AlphaFoldDB" id="A0A9P1NR29"/>
<protein>
    <submittedName>
        <fullName evidence="1">Uncharacterized protein</fullName>
    </submittedName>
</protein>
<dbReference type="Proteomes" id="UP000007319">
    <property type="component" value="Plasmid AZOBR_p3"/>
</dbReference>
<organism evidence="1 2">
    <name type="scientific">Azospirillum baldaniorum</name>
    <dbReference type="NCBI Taxonomy" id="1064539"/>
    <lineage>
        <taxon>Bacteria</taxon>
        <taxon>Pseudomonadati</taxon>
        <taxon>Pseudomonadota</taxon>
        <taxon>Alphaproteobacteria</taxon>
        <taxon>Rhodospirillales</taxon>
        <taxon>Azospirillaceae</taxon>
        <taxon>Azospirillum</taxon>
    </lineage>
</organism>
<name>A0A9P1NR29_9PROT</name>
<accession>A0A9P1NR29</accession>
<keyword evidence="2" id="KW-1185">Reference proteome</keyword>
<reference evidence="1 2" key="1">
    <citation type="journal article" date="2011" name="PLoS Genet.">
        <title>Azospirillum genomes reveal transition of bacteria from aquatic to terrestrial environments.</title>
        <authorList>
            <person name="Wisniewski-Dye F."/>
            <person name="Borziak K."/>
            <person name="Khalsa-Moyers G."/>
            <person name="Alexandre G."/>
            <person name="Sukharnikov L.O."/>
            <person name="Wuichet K."/>
            <person name="Hurst G.B."/>
            <person name="McDonald W.H."/>
            <person name="Robertson J.S."/>
            <person name="Barbe V."/>
            <person name="Calteau A."/>
            <person name="Rouy Z."/>
            <person name="Mangenot S."/>
            <person name="Prigent-Combaret C."/>
            <person name="Normand P."/>
            <person name="Boyer M."/>
            <person name="Siguier P."/>
            <person name="Dessaux Y."/>
            <person name="Elmerich C."/>
            <person name="Condemine G."/>
            <person name="Krishnen G."/>
            <person name="Kennedy I."/>
            <person name="Paterson A.H."/>
            <person name="Gonzalez V."/>
            <person name="Mavingui P."/>
            <person name="Zhulin I.B."/>
        </authorList>
    </citation>
    <scope>NUCLEOTIDE SEQUENCE [LARGE SCALE GENOMIC DNA]</scope>
    <source>
        <strain evidence="1 2">Sp245</strain>
    </source>
</reference>
<keyword evidence="1" id="KW-0614">Plasmid</keyword>
<evidence type="ECO:0000313" key="2">
    <source>
        <dbReference type="Proteomes" id="UP000007319"/>
    </source>
</evidence>
<geneLocation type="plasmid" evidence="1 2">
    <name>AZOBR_p3</name>
</geneLocation>
<proteinExistence type="predicted"/>
<dbReference type="EMBL" id="HE577330">
    <property type="protein sequence ID" value="CCD02562.1"/>
    <property type="molecule type" value="Genomic_DNA"/>
</dbReference>
<sequence>MLDTVEHIEDLYDRQRRPSAAIRQSPARYRPST</sequence>
<dbReference type="KEGG" id="abs:AZOBR_p310304"/>
<gene>
    <name evidence="1" type="ORF">AZOBR_p310304</name>
</gene>
<evidence type="ECO:0000313" key="1">
    <source>
        <dbReference type="EMBL" id="CCD02562.1"/>
    </source>
</evidence>